<evidence type="ECO:0000256" key="3">
    <source>
        <dbReference type="SAM" id="SignalP"/>
    </source>
</evidence>
<dbReference type="EMBL" id="JBFXLR010000007">
    <property type="protein sequence ID" value="KAL2856794.1"/>
    <property type="molecule type" value="Genomic_DNA"/>
</dbReference>
<evidence type="ECO:0000259" key="4">
    <source>
        <dbReference type="Pfam" id="PF10342"/>
    </source>
</evidence>
<comment type="caution">
    <text evidence="5">The sequence shown here is derived from an EMBL/GenBank/DDBJ whole genome shotgun (WGS) entry which is preliminary data.</text>
</comment>
<reference evidence="5 6" key="1">
    <citation type="submission" date="2024-07" db="EMBL/GenBank/DDBJ databases">
        <title>Section-level genome sequencing and comparative genomics of Aspergillus sections Usti and Cavernicolus.</title>
        <authorList>
            <consortium name="Lawrence Berkeley National Laboratory"/>
            <person name="Nybo J.L."/>
            <person name="Vesth T.C."/>
            <person name="Theobald S."/>
            <person name="Frisvad J.C."/>
            <person name="Larsen T.O."/>
            <person name="Kjaerboelling I."/>
            <person name="Rothschild-Mancinelli K."/>
            <person name="Lyhne E.K."/>
            <person name="Kogle M.E."/>
            <person name="Barry K."/>
            <person name="Clum A."/>
            <person name="Na H."/>
            <person name="Ledsgaard L."/>
            <person name="Lin J."/>
            <person name="Lipzen A."/>
            <person name="Kuo A."/>
            <person name="Riley R."/>
            <person name="Mondo S."/>
            <person name="LaButti K."/>
            <person name="Haridas S."/>
            <person name="Pangalinan J."/>
            <person name="Salamov A.A."/>
            <person name="Simmons B.A."/>
            <person name="Magnuson J.K."/>
            <person name="Chen J."/>
            <person name="Drula E."/>
            <person name="Henrissat B."/>
            <person name="Wiebenga A."/>
            <person name="Lubbers R.J."/>
            <person name="Gomes A.C."/>
            <person name="Macurrencykelacurrency M.R."/>
            <person name="Stajich J."/>
            <person name="Grigoriev I.V."/>
            <person name="Mortensen U.H."/>
            <person name="De vries R.P."/>
            <person name="Baker S.E."/>
            <person name="Andersen M.R."/>
        </authorList>
    </citation>
    <scope>NUCLEOTIDE SEQUENCE [LARGE SCALE GENOMIC DNA]</scope>
    <source>
        <strain evidence="5 6">CBS 756.74</strain>
    </source>
</reference>
<dbReference type="PANTHER" id="PTHR35185:SF1">
    <property type="entry name" value="UPF0619 GPI-ANCHORED MEMBRANE PROTEIN C1322.10"/>
    <property type="match status" value="1"/>
</dbReference>
<feature type="signal peptide" evidence="3">
    <location>
        <begin position="1"/>
        <end position="24"/>
    </location>
</feature>
<dbReference type="Pfam" id="PF10342">
    <property type="entry name" value="Kre9_KNH"/>
    <property type="match status" value="1"/>
</dbReference>
<evidence type="ECO:0000313" key="5">
    <source>
        <dbReference type="EMBL" id="KAL2856794.1"/>
    </source>
</evidence>
<sequence>MRSTIVSSALLLAVTAGALQVTEPKKNVEIDPSSSFTVKWDSVSTDPSSFDLYLVNNAVYPPVDKKIATDVDTSDGSYTVDSISGLADGPGYQINLFSNEEHNTGILAQSQQFNVTGSDVSSSSSSSATPTTTSTSTSSTSTTTASSAGSSSAAASTTSGAADANASDVFDDENAAGAMSAPLVVAAGAIGGALLFNL</sequence>
<protein>
    <submittedName>
        <fullName evidence="5">Ser-Thr-rich glycosyl-phosphatidyl-inositol-anchored membrane family-domain-containing protein</fullName>
    </submittedName>
</protein>
<evidence type="ECO:0000256" key="1">
    <source>
        <dbReference type="ARBA" id="ARBA00022729"/>
    </source>
</evidence>
<name>A0ABR4KWY0_9EURO</name>
<gene>
    <name evidence="5" type="ORF">BJX68DRAFT_229482</name>
</gene>
<keyword evidence="1 3" id="KW-0732">Signal</keyword>
<accession>A0ABR4KWY0</accession>
<dbReference type="InterPro" id="IPR018466">
    <property type="entry name" value="Kre9/Knh1-like_N"/>
</dbReference>
<dbReference type="RefSeq" id="XP_070902658.1">
    <property type="nucleotide sequence ID" value="XM_071039046.1"/>
</dbReference>
<organism evidence="5 6">
    <name type="scientific">Aspergillus pseudodeflectus</name>
    <dbReference type="NCBI Taxonomy" id="176178"/>
    <lineage>
        <taxon>Eukaryota</taxon>
        <taxon>Fungi</taxon>
        <taxon>Dikarya</taxon>
        <taxon>Ascomycota</taxon>
        <taxon>Pezizomycotina</taxon>
        <taxon>Eurotiomycetes</taxon>
        <taxon>Eurotiomycetidae</taxon>
        <taxon>Eurotiales</taxon>
        <taxon>Aspergillaceae</taxon>
        <taxon>Aspergillus</taxon>
        <taxon>Aspergillus subgen. Nidulantes</taxon>
    </lineage>
</organism>
<feature type="chain" id="PRO_5045833892" evidence="3">
    <location>
        <begin position="25"/>
        <end position="198"/>
    </location>
</feature>
<evidence type="ECO:0000256" key="2">
    <source>
        <dbReference type="SAM" id="MobiDB-lite"/>
    </source>
</evidence>
<dbReference type="Proteomes" id="UP001610444">
    <property type="component" value="Unassembled WGS sequence"/>
</dbReference>
<keyword evidence="6" id="KW-1185">Reference proteome</keyword>
<evidence type="ECO:0000313" key="6">
    <source>
        <dbReference type="Proteomes" id="UP001610444"/>
    </source>
</evidence>
<dbReference type="GeneID" id="98154210"/>
<proteinExistence type="predicted"/>
<dbReference type="PANTHER" id="PTHR35185">
    <property type="entry name" value="SERINE/THREONINE-RICH PROTEIN ADG2-RELATED"/>
    <property type="match status" value="1"/>
</dbReference>
<feature type="domain" description="Yeast cell wall synthesis Kre9/Knh1-like N-terminal" evidence="4">
    <location>
        <begin position="24"/>
        <end position="115"/>
    </location>
</feature>
<feature type="region of interest" description="Disordered" evidence="2">
    <location>
        <begin position="118"/>
        <end position="158"/>
    </location>
</feature>
<dbReference type="InterPro" id="IPR052479">
    <property type="entry name" value="GPI-anchor_Adhesion_Reg"/>
</dbReference>